<sequence length="111" mass="12381">MLSSTIFILSPLLLSILIQPAVSYQKLVDKKNPSLSLSFKPHQSQRREFFGVASIFAGILLKSSAVAAAPPEIFTTDKGVKVRIFQNYNSPQKPLKMWKNPILSLLLLLLQ</sequence>
<evidence type="ECO:0000256" key="1">
    <source>
        <dbReference type="SAM" id="SignalP"/>
    </source>
</evidence>
<name>A0A7S0C9S8_9STRA</name>
<feature type="chain" id="PRO_5030906854" evidence="1">
    <location>
        <begin position="24"/>
        <end position="111"/>
    </location>
</feature>
<evidence type="ECO:0000313" key="2">
    <source>
        <dbReference type="EMBL" id="CAD8416870.1"/>
    </source>
</evidence>
<accession>A0A7S0C9S8</accession>
<proteinExistence type="predicted"/>
<dbReference type="EMBL" id="HBEL01028133">
    <property type="protein sequence ID" value="CAD8416870.1"/>
    <property type="molecule type" value="Transcribed_RNA"/>
</dbReference>
<organism evidence="2">
    <name type="scientific">Proboscia inermis</name>
    <dbReference type="NCBI Taxonomy" id="420281"/>
    <lineage>
        <taxon>Eukaryota</taxon>
        <taxon>Sar</taxon>
        <taxon>Stramenopiles</taxon>
        <taxon>Ochrophyta</taxon>
        <taxon>Bacillariophyta</taxon>
        <taxon>Coscinodiscophyceae</taxon>
        <taxon>Rhizosoleniophycidae</taxon>
        <taxon>Rhizosoleniales</taxon>
        <taxon>Rhizosoleniaceae</taxon>
        <taxon>Proboscia</taxon>
    </lineage>
</organism>
<keyword evidence="1" id="KW-0732">Signal</keyword>
<feature type="signal peptide" evidence="1">
    <location>
        <begin position="1"/>
        <end position="23"/>
    </location>
</feature>
<gene>
    <name evidence="2" type="ORF">PINE0816_LOCUS13005</name>
</gene>
<dbReference type="AlphaFoldDB" id="A0A7S0C9S8"/>
<protein>
    <submittedName>
        <fullName evidence="2">Uncharacterized protein</fullName>
    </submittedName>
</protein>
<reference evidence="2" key="1">
    <citation type="submission" date="2021-01" db="EMBL/GenBank/DDBJ databases">
        <authorList>
            <person name="Corre E."/>
            <person name="Pelletier E."/>
            <person name="Niang G."/>
            <person name="Scheremetjew M."/>
            <person name="Finn R."/>
            <person name="Kale V."/>
            <person name="Holt S."/>
            <person name="Cochrane G."/>
            <person name="Meng A."/>
            <person name="Brown T."/>
            <person name="Cohen L."/>
        </authorList>
    </citation>
    <scope>NUCLEOTIDE SEQUENCE</scope>
    <source>
        <strain evidence="2">CCAP1064/1</strain>
    </source>
</reference>